<dbReference type="AlphaFoldDB" id="A0A7S3JU66"/>
<dbReference type="EMBL" id="HBIJ01005266">
    <property type="protein sequence ID" value="CAE0362974.1"/>
    <property type="molecule type" value="Transcribed_RNA"/>
</dbReference>
<name>A0A7S3JU66_9STRA</name>
<organism evidence="1">
    <name type="scientific">Aureoumbra lagunensis</name>
    <dbReference type="NCBI Taxonomy" id="44058"/>
    <lineage>
        <taxon>Eukaryota</taxon>
        <taxon>Sar</taxon>
        <taxon>Stramenopiles</taxon>
        <taxon>Ochrophyta</taxon>
        <taxon>Pelagophyceae</taxon>
        <taxon>Pelagomonadales</taxon>
        <taxon>Aureoumbra</taxon>
    </lineage>
</organism>
<accession>A0A7S3JU66</accession>
<proteinExistence type="predicted"/>
<protein>
    <submittedName>
        <fullName evidence="1">Uncharacterized protein</fullName>
    </submittedName>
</protein>
<reference evidence="1" key="1">
    <citation type="submission" date="2021-01" db="EMBL/GenBank/DDBJ databases">
        <authorList>
            <person name="Corre E."/>
            <person name="Pelletier E."/>
            <person name="Niang G."/>
            <person name="Scheremetjew M."/>
            <person name="Finn R."/>
            <person name="Kale V."/>
            <person name="Holt S."/>
            <person name="Cochrane G."/>
            <person name="Meng A."/>
            <person name="Brown T."/>
            <person name="Cohen L."/>
        </authorList>
    </citation>
    <scope>NUCLEOTIDE SEQUENCE</scope>
    <source>
        <strain evidence="1">CCMP1510</strain>
    </source>
</reference>
<sequence>MVESEIKKADQFIKSNDLAEKVKVLESLRSEEELEIFERDVRISHGSGDDMALIISFKDGGFLNKSDRASLKRSGSDIYWNRSQDHQCVSWDETGPQIGTISSEKDYWNQVLHTNNTIENIPQGIEVQEEQSGADNYWDAMVNYA</sequence>
<evidence type="ECO:0000313" key="1">
    <source>
        <dbReference type="EMBL" id="CAE0362974.1"/>
    </source>
</evidence>
<gene>
    <name evidence="1" type="ORF">ALAG00032_LOCUS3715</name>
</gene>